<accession>A0A1F6D3Z4</accession>
<dbReference type="PROSITE" id="PS50928">
    <property type="entry name" value="ABC_TM1"/>
    <property type="match status" value="1"/>
</dbReference>
<comment type="caution">
    <text evidence="10">The sequence shown here is derived from an EMBL/GenBank/DDBJ whole genome shotgun (WGS) entry which is preliminary data.</text>
</comment>
<keyword evidence="6 8" id="KW-1133">Transmembrane helix</keyword>
<feature type="domain" description="ABC transmembrane type-1" evidence="9">
    <location>
        <begin position="15"/>
        <end position="200"/>
    </location>
</feature>
<sequence length="220" mass="23351">MPRPLDLLPFLLSGAVVTVELTVGAAGVACVAASLAGLGRLSRRRPVRWLAGTYIEAFRGTSALVQLFWAYFALPLVGISLDAMTAGVLALGLNTGAYGAEVVRGAIRAVPQGQHEAALALNLTNAQKMRSVILPQALVAALPPAGNLLIEMLKNTSLVSLITISELTFRGQMLRAETLRTVEIFGLLLIVYFLLALLITSGVRALERRLSFGMDRGGGR</sequence>
<dbReference type="InterPro" id="IPR043429">
    <property type="entry name" value="ArtM/GltK/GlnP/TcyL/YhdX-like"/>
</dbReference>
<evidence type="ECO:0000256" key="2">
    <source>
        <dbReference type="ARBA" id="ARBA00022448"/>
    </source>
</evidence>
<keyword evidence="4 8" id="KW-0812">Transmembrane</keyword>
<dbReference type="NCBIfam" id="TIGR01726">
    <property type="entry name" value="HEQRo_perm_3TM"/>
    <property type="match status" value="1"/>
</dbReference>
<evidence type="ECO:0000256" key="3">
    <source>
        <dbReference type="ARBA" id="ARBA00022475"/>
    </source>
</evidence>
<dbReference type="InterPro" id="IPR035906">
    <property type="entry name" value="MetI-like_sf"/>
</dbReference>
<dbReference type="Proteomes" id="UP000178606">
    <property type="component" value="Unassembled WGS sequence"/>
</dbReference>
<dbReference type="NCBIfam" id="TIGR03004">
    <property type="entry name" value="ectoine_ehuC"/>
    <property type="match status" value="1"/>
</dbReference>
<gene>
    <name evidence="10" type="ORF">A3F84_00680</name>
</gene>
<keyword evidence="7 8" id="KW-0472">Membrane</keyword>
<dbReference type="PANTHER" id="PTHR30614:SF0">
    <property type="entry name" value="L-CYSTINE TRANSPORT SYSTEM PERMEASE PROTEIN TCYL"/>
    <property type="match status" value="1"/>
</dbReference>
<dbReference type="Pfam" id="PF00528">
    <property type="entry name" value="BPD_transp_1"/>
    <property type="match status" value="1"/>
</dbReference>
<protein>
    <submittedName>
        <fullName evidence="10">Ectoine/hydroxyectoine ABC transporter permease subunit EhuC</fullName>
    </submittedName>
</protein>
<evidence type="ECO:0000256" key="7">
    <source>
        <dbReference type="ARBA" id="ARBA00023136"/>
    </source>
</evidence>
<evidence type="ECO:0000259" key="9">
    <source>
        <dbReference type="PROSITE" id="PS50928"/>
    </source>
</evidence>
<dbReference type="GO" id="GO:0022857">
    <property type="term" value="F:transmembrane transporter activity"/>
    <property type="evidence" value="ECO:0007669"/>
    <property type="project" value="InterPro"/>
</dbReference>
<dbReference type="AlphaFoldDB" id="A0A1F6D3Z4"/>
<evidence type="ECO:0000256" key="6">
    <source>
        <dbReference type="ARBA" id="ARBA00022989"/>
    </source>
</evidence>
<feature type="transmembrane region" description="Helical" evidence="8">
    <location>
        <begin position="12"/>
        <end position="38"/>
    </location>
</feature>
<comment type="subcellular location">
    <subcellularLocation>
        <location evidence="1 8">Cell membrane</location>
        <topology evidence="1 8">Multi-pass membrane protein</topology>
    </subcellularLocation>
</comment>
<keyword evidence="2 8" id="KW-0813">Transport</keyword>
<dbReference type="GO" id="GO:0006865">
    <property type="term" value="P:amino acid transport"/>
    <property type="evidence" value="ECO:0007669"/>
    <property type="project" value="UniProtKB-KW"/>
</dbReference>
<evidence type="ECO:0000256" key="4">
    <source>
        <dbReference type="ARBA" id="ARBA00022692"/>
    </source>
</evidence>
<dbReference type="InterPro" id="IPR010065">
    <property type="entry name" value="AA_ABC_transptr_permease_3TM"/>
</dbReference>
<dbReference type="Gene3D" id="1.10.3720.10">
    <property type="entry name" value="MetI-like"/>
    <property type="match status" value="1"/>
</dbReference>
<dbReference type="GO" id="GO:0043190">
    <property type="term" value="C:ATP-binding cassette (ABC) transporter complex"/>
    <property type="evidence" value="ECO:0007669"/>
    <property type="project" value="InterPro"/>
</dbReference>
<reference evidence="10 11" key="1">
    <citation type="journal article" date="2016" name="Nat. Commun.">
        <title>Thousands of microbial genomes shed light on interconnected biogeochemical processes in an aquifer system.</title>
        <authorList>
            <person name="Anantharaman K."/>
            <person name="Brown C.T."/>
            <person name="Hug L.A."/>
            <person name="Sharon I."/>
            <person name="Castelle C.J."/>
            <person name="Probst A.J."/>
            <person name="Thomas B.C."/>
            <person name="Singh A."/>
            <person name="Wilkins M.J."/>
            <person name="Karaoz U."/>
            <person name="Brodie E.L."/>
            <person name="Williams K.H."/>
            <person name="Hubbard S.S."/>
            <person name="Banfield J.F."/>
        </authorList>
    </citation>
    <scope>NUCLEOTIDE SEQUENCE [LARGE SCALE GENOMIC DNA]</scope>
    <source>
        <strain evidence="11">RIFCSPLOWO2_12_FULL_64_10</strain>
    </source>
</reference>
<evidence type="ECO:0000256" key="8">
    <source>
        <dbReference type="RuleBase" id="RU363032"/>
    </source>
</evidence>
<dbReference type="SUPFAM" id="SSF161098">
    <property type="entry name" value="MetI-like"/>
    <property type="match status" value="1"/>
</dbReference>
<feature type="transmembrane region" description="Helical" evidence="8">
    <location>
        <begin position="184"/>
        <end position="206"/>
    </location>
</feature>
<name>A0A1F6D3Z4_HANXR</name>
<proteinExistence type="inferred from homology"/>
<evidence type="ECO:0000313" key="10">
    <source>
        <dbReference type="EMBL" id="OGG56154.1"/>
    </source>
</evidence>
<evidence type="ECO:0000313" key="11">
    <source>
        <dbReference type="Proteomes" id="UP000178606"/>
    </source>
</evidence>
<dbReference type="InterPro" id="IPR014342">
    <property type="entry name" value="Ectoine_EhuC"/>
</dbReference>
<dbReference type="PANTHER" id="PTHR30614">
    <property type="entry name" value="MEMBRANE COMPONENT OF AMINO ACID ABC TRANSPORTER"/>
    <property type="match status" value="1"/>
</dbReference>
<dbReference type="EMBL" id="MFKF01000046">
    <property type="protein sequence ID" value="OGG56154.1"/>
    <property type="molecule type" value="Genomic_DNA"/>
</dbReference>
<dbReference type="CDD" id="cd06261">
    <property type="entry name" value="TM_PBP2"/>
    <property type="match status" value="1"/>
</dbReference>
<evidence type="ECO:0000256" key="1">
    <source>
        <dbReference type="ARBA" id="ARBA00004651"/>
    </source>
</evidence>
<feature type="transmembrane region" description="Helical" evidence="8">
    <location>
        <begin position="68"/>
        <end position="93"/>
    </location>
</feature>
<organism evidence="10 11">
    <name type="scientific">Handelsmanbacteria sp. (strain RIFCSPLOWO2_12_FULL_64_10)</name>
    <dbReference type="NCBI Taxonomy" id="1817868"/>
    <lineage>
        <taxon>Bacteria</taxon>
        <taxon>Candidatus Handelsmaniibacteriota</taxon>
    </lineage>
</organism>
<keyword evidence="3" id="KW-1003">Cell membrane</keyword>
<keyword evidence="5" id="KW-0029">Amino-acid transport</keyword>
<evidence type="ECO:0000256" key="5">
    <source>
        <dbReference type="ARBA" id="ARBA00022970"/>
    </source>
</evidence>
<dbReference type="InterPro" id="IPR000515">
    <property type="entry name" value="MetI-like"/>
</dbReference>
<comment type="similarity">
    <text evidence="8">Belongs to the binding-protein-dependent transport system permease family.</text>
</comment>